<dbReference type="EMBL" id="QGKX02001290">
    <property type="protein sequence ID" value="KAF3536841.1"/>
    <property type="molecule type" value="Genomic_DNA"/>
</dbReference>
<evidence type="ECO:0000313" key="1">
    <source>
        <dbReference type="EMBL" id="KAF3536841.1"/>
    </source>
</evidence>
<dbReference type="AlphaFoldDB" id="A0A8S9Q722"/>
<reference evidence="1" key="1">
    <citation type="submission" date="2019-12" db="EMBL/GenBank/DDBJ databases">
        <title>Genome sequencing and annotation of Brassica cretica.</title>
        <authorList>
            <person name="Studholme D.J."/>
            <person name="Sarris P."/>
        </authorList>
    </citation>
    <scope>NUCLEOTIDE SEQUENCE</scope>
    <source>
        <strain evidence="1">PFS-109/04</strain>
        <tissue evidence="1">Leaf</tissue>
    </source>
</reference>
<dbReference type="Proteomes" id="UP000712600">
    <property type="component" value="Unassembled WGS sequence"/>
</dbReference>
<comment type="caution">
    <text evidence="1">The sequence shown here is derived from an EMBL/GenBank/DDBJ whole genome shotgun (WGS) entry which is preliminary data.</text>
</comment>
<sequence>MGGNCVGRLWDWPRVKDEMKSTLGSISADRYSLRETAAEFGRRQAADSTGSRS</sequence>
<evidence type="ECO:0000313" key="2">
    <source>
        <dbReference type="Proteomes" id="UP000712600"/>
    </source>
</evidence>
<accession>A0A8S9Q722</accession>
<proteinExistence type="predicted"/>
<gene>
    <name evidence="1" type="ORF">F2Q69_00019729</name>
</gene>
<organism evidence="1 2">
    <name type="scientific">Brassica cretica</name>
    <name type="common">Mustard</name>
    <dbReference type="NCBI Taxonomy" id="69181"/>
    <lineage>
        <taxon>Eukaryota</taxon>
        <taxon>Viridiplantae</taxon>
        <taxon>Streptophyta</taxon>
        <taxon>Embryophyta</taxon>
        <taxon>Tracheophyta</taxon>
        <taxon>Spermatophyta</taxon>
        <taxon>Magnoliopsida</taxon>
        <taxon>eudicotyledons</taxon>
        <taxon>Gunneridae</taxon>
        <taxon>Pentapetalae</taxon>
        <taxon>rosids</taxon>
        <taxon>malvids</taxon>
        <taxon>Brassicales</taxon>
        <taxon>Brassicaceae</taxon>
        <taxon>Brassiceae</taxon>
        <taxon>Brassica</taxon>
    </lineage>
</organism>
<name>A0A8S9Q722_BRACR</name>
<protein>
    <submittedName>
        <fullName evidence="1">Uncharacterized protein</fullName>
    </submittedName>
</protein>